<dbReference type="InterPro" id="IPR015425">
    <property type="entry name" value="FH2_Formin"/>
</dbReference>
<evidence type="ECO:0000313" key="7">
    <source>
        <dbReference type="Proteomes" id="UP000326396"/>
    </source>
</evidence>
<keyword evidence="4" id="KW-1133">Transmembrane helix</keyword>
<comment type="similarity">
    <text evidence="1">Belongs to the formin-like family. Class-I subfamily.</text>
</comment>
<keyword evidence="7" id="KW-1185">Reference proteome</keyword>
<evidence type="ECO:0000256" key="4">
    <source>
        <dbReference type="SAM" id="Phobius"/>
    </source>
</evidence>
<organism evidence="6 7">
    <name type="scientific">Mikania micrantha</name>
    <name type="common">bitter vine</name>
    <dbReference type="NCBI Taxonomy" id="192012"/>
    <lineage>
        <taxon>Eukaryota</taxon>
        <taxon>Viridiplantae</taxon>
        <taxon>Streptophyta</taxon>
        <taxon>Embryophyta</taxon>
        <taxon>Tracheophyta</taxon>
        <taxon>Spermatophyta</taxon>
        <taxon>Magnoliopsida</taxon>
        <taxon>eudicotyledons</taxon>
        <taxon>Gunneridae</taxon>
        <taxon>Pentapetalae</taxon>
        <taxon>asterids</taxon>
        <taxon>campanulids</taxon>
        <taxon>Asterales</taxon>
        <taxon>Asteraceae</taxon>
        <taxon>Asteroideae</taxon>
        <taxon>Heliantheae alliance</taxon>
        <taxon>Eupatorieae</taxon>
        <taxon>Mikania</taxon>
    </lineage>
</organism>
<feature type="region of interest" description="Disordered" evidence="3">
    <location>
        <begin position="295"/>
        <end position="377"/>
    </location>
</feature>
<feature type="compositionally biased region" description="Polar residues" evidence="3">
    <location>
        <begin position="43"/>
        <end position="53"/>
    </location>
</feature>
<dbReference type="Pfam" id="PF02181">
    <property type="entry name" value="FH2"/>
    <property type="match status" value="1"/>
</dbReference>
<name>A0A5N6LB48_9ASTR</name>
<evidence type="ECO:0000256" key="1">
    <source>
        <dbReference type="ARBA" id="ARBA00025793"/>
    </source>
</evidence>
<gene>
    <name evidence="6" type="ORF">E3N88_44740</name>
</gene>
<feature type="domain" description="FH2" evidence="5">
    <location>
        <begin position="404"/>
        <end position="832"/>
    </location>
</feature>
<sequence length="858" mass="93977">MLTLTISGSTTIAGNYRRTLHQPFFPLDSPPSPPSSDVPFTSNATTTASSPDNQPFFPESVPYPPPPQTSNPSASFPANISSLNLPSSPKSKPISSKLIATAVVLVIAAAIVVAIVVYLRYQKYKSRDHDSRSFSDEKTYRSESSRVVVNCNVNSSAGAGAGNANNINRIPKLNRPSQSSAEFLYLGTIVNSHGGIDHTNAVTRENHRDGDSDLRKLDSPELRPLPPLVSVGAGGRRNRSSLGNDSFENGEVESSKDDEFDEFYSPRGSIGTGSGSRATFAGVQVENYEAGRIVGSGSDSCSSSSSGSPARSVSLSISPPVSLSPIRSRTKSPELVSIQTPPPPPARIPPPPPPPPPPKAWETPSPKTPAPPIRPLVLVTPTRPKPLINDPPLVSPMEPLPENQENLETPKPKLKPLHWDKVRASSDREMVWDQLKSSSFKLNEEMIETLFIVKTPNSSNSNESSATKRPILPSPVSHENRVLDPKKSQNIAILLRALNVTIEEVCDALLEGNADTLGTELLESLLKMAPTKEEERKLKEYKDDTPVKLGPAEKFLKAVLDVPFAFKRVEAMFYISNFESEVDYLKRSFQTLEIACEELRNSRMFLKLLEAVLKTGNRMNVGTNRGDAHAFKLDTLLKLIDVKGTDGKTTLLHFVVQEIIKSEGARLSIPDTQNSTVTNDTKTRKLGLQVVAGITSELTNVKKAASMDSDVLNSDVTKLSKGITDISHVVRLNETLCDGLIRERFSESMNMFMKTAEEEIIKIQAQESVAFSLVKEITEYFHGNSAKEEAHPFRIFMVVRDFLTVLDRVCKEVVSVNERTTISSAHKFPVPVNPTLLPVFTRQFSSSDDESNSSFRLS</sequence>
<dbReference type="PROSITE" id="PS51444">
    <property type="entry name" value="FH2"/>
    <property type="match status" value="1"/>
</dbReference>
<dbReference type="Gene3D" id="1.20.58.2220">
    <property type="entry name" value="Formin, FH2 domain"/>
    <property type="match status" value="1"/>
</dbReference>
<dbReference type="SMART" id="SM00498">
    <property type="entry name" value="FH2"/>
    <property type="match status" value="1"/>
</dbReference>
<feature type="region of interest" description="Disordered" evidence="3">
    <location>
        <begin position="198"/>
        <end position="277"/>
    </location>
</feature>
<feature type="transmembrane region" description="Helical" evidence="4">
    <location>
        <begin position="98"/>
        <end position="121"/>
    </location>
</feature>
<dbReference type="GO" id="GO:0051015">
    <property type="term" value="F:actin filament binding"/>
    <property type="evidence" value="ECO:0007669"/>
    <property type="project" value="InterPro"/>
</dbReference>
<dbReference type="AlphaFoldDB" id="A0A5N6LB48"/>
<keyword evidence="4" id="KW-0472">Membrane</keyword>
<evidence type="ECO:0000256" key="2">
    <source>
        <dbReference type="RuleBase" id="RU361260"/>
    </source>
</evidence>
<dbReference type="PANTHER" id="PTHR23213">
    <property type="entry name" value="FORMIN-RELATED"/>
    <property type="match status" value="1"/>
</dbReference>
<evidence type="ECO:0000313" key="6">
    <source>
        <dbReference type="EMBL" id="KAD0131084.1"/>
    </source>
</evidence>
<feature type="compositionally biased region" description="Basic and acidic residues" evidence="3">
    <location>
        <begin position="204"/>
        <end position="221"/>
    </location>
</feature>
<reference evidence="6 7" key="1">
    <citation type="submission" date="2019-05" db="EMBL/GenBank/DDBJ databases">
        <title>Mikania micrantha, genome provides insights into the molecular mechanism of rapid growth.</title>
        <authorList>
            <person name="Liu B."/>
        </authorList>
    </citation>
    <scope>NUCLEOTIDE SEQUENCE [LARGE SCALE GENOMIC DNA]</scope>
    <source>
        <strain evidence="6">NLD-2019</strain>
        <tissue evidence="6">Leaf</tissue>
    </source>
</reference>
<feature type="compositionally biased region" description="Acidic residues" evidence="3">
    <location>
        <begin position="248"/>
        <end position="262"/>
    </location>
</feature>
<evidence type="ECO:0000259" key="5">
    <source>
        <dbReference type="PROSITE" id="PS51444"/>
    </source>
</evidence>
<keyword evidence="4" id="KW-0812">Transmembrane</keyword>
<proteinExistence type="inferred from homology"/>
<evidence type="ECO:0000256" key="3">
    <source>
        <dbReference type="SAM" id="MobiDB-lite"/>
    </source>
</evidence>
<dbReference type="PANTHER" id="PTHR23213:SF276">
    <property type="entry name" value="FORMIN-LIKE PROTEIN 1"/>
    <property type="match status" value="1"/>
</dbReference>
<feature type="compositionally biased region" description="Pro residues" evidence="3">
    <location>
        <begin position="340"/>
        <end position="359"/>
    </location>
</feature>
<feature type="region of interest" description="Disordered" evidence="3">
    <location>
        <begin position="23"/>
        <end position="77"/>
    </location>
</feature>
<dbReference type="GO" id="GO:0045010">
    <property type="term" value="P:actin nucleation"/>
    <property type="evidence" value="ECO:0007669"/>
    <property type="project" value="InterPro"/>
</dbReference>
<feature type="compositionally biased region" description="Polar residues" evidence="3">
    <location>
        <begin position="456"/>
        <end position="467"/>
    </location>
</feature>
<accession>A0A5N6LB48</accession>
<dbReference type="InterPro" id="IPR042201">
    <property type="entry name" value="FH2_Formin_sf"/>
</dbReference>
<feature type="region of interest" description="Disordered" evidence="3">
    <location>
        <begin position="456"/>
        <end position="481"/>
    </location>
</feature>
<feature type="compositionally biased region" description="Low complexity" evidence="3">
    <location>
        <begin position="295"/>
        <end position="327"/>
    </location>
</feature>
<dbReference type="OrthoDB" id="1668162at2759"/>
<dbReference type="InterPro" id="IPR027643">
    <property type="entry name" value="Formin-like_plant"/>
</dbReference>
<dbReference type="Proteomes" id="UP000326396">
    <property type="component" value="Unassembled WGS sequence"/>
</dbReference>
<dbReference type="SUPFAM" id="SSF101447">
    <property type="entry name" value="Formin homology 2 domain (FH2 domain)"/>
    <property type="match status" value="1"/>
</dbReference>
<dbReference type="EMBL" id="SZYD01001942">
    <property type="protein sequence ID" value="KAD0131084.1"/>
    <property type="molecule type" value="Genomic_DNA"/>
</dbReference>
<protein>
    <recommendedName>
        <fullName evidence="2">Formin-like protein</fullName>
    </recommendedName>
</protein>
<comment type="caution">
    <text evidence="6">The sequence shown here is derived from an EMBL/GenBank/DDBJ whole genome shotgun (WGS) entry which is preliminary data.</text>
</comment>